<dbReference type="InterPro" id="IPR002053">
    <property type="entry name" value="Glyco_hydro_25"/>
</dbReference>
<dbReference type="GO" id="GO:0003796">
    <property type="term" value="F:lysozyme activity"/>
    <property type="evidence" value="ECO:0007669"/>
    <property type="project" value="UniProtKB-EC"/>
</dbReference>
<keyword evidence="8" id="KW-0378">Hydrolase</keyword>
<dbReference type="PANTHER" id="PTHR34135">
    <property type="entry name" value="LYSOZYME"/>
    <property type="match status" value="1"/>
</dbReference>
<evidence type="ECO:0000256" key="4">
    <source>
        <dbReference type="ARBA" id="ARBA00012732"/>
    </source>
</evidence>
<dbReference type="CDD" id="cd06412">
    <property type="entry name" value="GH25_CH-type"/>
    <property type="match status" value="1"/>
</dbReference>
<dbReference type="GO" id="GO:0031640">
    <property type="term" value="P:killing of cells of another organism"/>
    <property type="evidence" value="ECO:0007669"/>
    <property type="project" value="UniProtKB-KW"/>
</dbReference>
<dbReference type="GO" id="GO:0005576">
    <property type="term" value="C:extracellular region"/>
    <property type="evidence" value="ECO:0007669"/>
    <property type="project" value="UniProtKB-SubCell"/>
</dbReference>
<dbReference type="GO" id="GO:0016998">
    <property type="term" value="P:cell wall macromolecule catabolic process"/>
    <property type="evidence" value="ECO:0007669"/>
    <property type="project" value="InterPro"/>
</dbReference>
<keyword evidence="6" id="KW-0929">Antimicrobial</keyword>
<dbReference type="InterPro" id="IPR017853">
    <property type="entry name" value="GH"/>
</dbReference>
<comment type="subcellular location">
    <subcellularLocation>
        <location evidence="2">Secreted</location>
    </subcellularLocation>
</comment>
<keyword evidence="5" id="KW-0964">Secreted</keyword>
<evidence type="ECO:0000256" key="11">
    <source>
        <dbReference type="ARBA" id="ARBA00055588"/>
    </source>
</evidence>
<evidence type="ECO:0000256" key="13">
    <source>
        <dbReference type="SAM" id="SignalP"/>
    </source>
</evidence>
<dbReference type="GO" id="GO:0042742">
    <property type="term" value="P:defense response to bacterium"/>
    <property type="evidence" value="ECO:0007669"/>
    <property type="project" value="UniProtKB-KW"/>
</dbReference>
<dbReference type="InterPro" id="IPR018077">
    <property type="entry name" value="Glyco_hydro_fam25_subgr"/>
</dbReference>
<evidence type="ECO:0000256" key="7">
    <source>
        <dbReference type="ARBA" id="ARBA00022638"/>
    </source>
</evidence>
<comment type="similarity">
    <text evidence="3">Belongs to the glycosyl hydrolase 25 family.</text>
</comment>
<dbReference type="FunFam" id="3.20.20.80:FF:000060">
    <property type="entry name" value="Lysozyme M1"/>
    <property type="match status" value="1"/>
</dbReference>
<evidence type="ECO:0000256" key="5">
    <source>
        <dbReference type="ARBA" id="ARBA00022525"/>
    </source>
</evidence>
<dbReference type="Pfam" id="PF01183">
    <property type="entry name" value="Glyco_hydro_25"/>
    <property type="match status" value="1"/>
</dbReference>
<keyword evidence="13" id="KW-0732">Signal</keyword>
<feature type="region of interest" description="Disordered" evidence="12">
    <location>
        <begin position="169"/>
        <end position="196"/>
    </location>
</feature>
<proteinExistence type="inferred from homology"/>
<feature type="region of interest" description="Disordered" evidence="12">
    <location>
        <begin position="29"/>
        <end position="81"/>
    </location>
</feature>
<evidence type="ECO:0000256" key="12">
    <source>
        <dbReference type="SAM" id="MobiDB-lite"/>
    </source>
</evidence>
<keyword evidence="9" id="KW-1015">Disulfide bond</keyword>
<dbReference type="SMART" id="SM00641">
    <property type="entry name" value="Glyco_25"/>
    <property type="match status" value="1"/>
</dbReference>
<dbReference type="SUPFAM" id="SSF69318">
    <property type="entry name" value="Integrin alpha N-terminal domain"/>
    <property type="match status" value="1"/>
</dbReference>
<name>A0A9X1LZG1_9MICC</name>
<evidence type="ECO:0000256" key="6">
    <source>
        <dbReference type="ARBA" id="ARBA00022529"/>
    </source>
</evidence>
<evidence type="ECO:0000313" key="15">
    <source>
        <dbReference type="Proteomes" id="UP001139264"/>
    </source>
</evidence>
<dbReference type="EMBL" id="JAJFZP010000003">
    <property type="protein sequence ID" value="MCC3267937.1"/>
    <property type="molecule type" value="Genomic_DNA"/>
</dbReference>
<dbReference type="Gene3D" id="3.20.20.80">
    <property type="entry name" value="Glycosidases"/>
    <property type="match status" value="1"/>
</dbReference>
<comment type="function">
    <text evidence="11">This enzyme has both lysozyme (acetylmuramidase) and diacetylmuramidase activities.</text>
</comment>
<dbReference type="InterPro" id="IPR028994">
    <property type="entry name" value="Integrin_alpha_N"/>
</dbReference>
<dbReference type="EC" id="3.2.1.17" evidence="4"/>
<keyword evidence="10" id="KW-0326">Glycosidase</keyword>
<evidence type="ECO:0000256" key="1">
    <source>
        <dbReference type="ARBA" id="ARBA00000632"/>
    </source>
</evidence>
<evidence type="ECO:0000256" key="3">
    <source>
        <dbReference type="ARBA" id="ARBA00010646"/>
    </source>
</evidence>
<sequence>MKHRQSAPILAGLLCLALAATTAPASAAQLPPDSAVTETAPASPAHGVPEPAGSSPEPLESQELQSPEPTEVPEPLPYLTPETAPEVAAPEVAAPEVAPAVPEPAETEVPDPSALTEEELTEIIGILGSTMGQGLERLEETRDPQVPGGTEIAERLDAEEKLIISGLADPELATDPSGSRVTGGSAPGTAAPSATGAAAQGSVPFAVPALSTGDAPAVSLAATWRPAGLQGMDVSSHQPAVNWGRAWNQGARFAYVKATEATSYKNPLFSSQYNGASSVGMLRGAYHFAIPNVSSGATQANYFVNNGGGWSADGNTLPPLLDIEYNPYPSLGNTCYNMTAGQMVSWIRDFSQTVAARTGRLPMIYTTTDWWRTCTGNSSAFAGQPLHIAAYNATGPGALPNGWSRYTLWQYSSTGPFEGDSNVYQGSVAQLRSFARQSSVGRPGQLYYRSSPVKSLEYGNASDQYLTCDWNGDGIATPAAFRNGTWYIRETLTGAAAVREARYGDPGDQPICGDWDGNGRDTIGVFRNGMVYLKNSNTSGAADGVFAFGDVGDTAIVGDWDGDGYDTLGVARSEGSAQRFYLTNSNIRPGVAGAFLFGNAGDIPVSGDWNSDRFSTVGVKRGSYWYLANSNIRPTASTSFQFGNPGDRPLTGRWDRGAGTSVGVAR</sequence>
<dbReference type="GO" id="GO:0009253">
    <property type="term" value="P:peptidoglycan catabolic process"/>
    <property type="evidence" value="ECO:0007669"/>
    <property type="project" value="InterPro"/>
</dbReference>
<comment type="caution">
    <text evidence="14">The sequence shown here is derived from an EMBL/GenBank/DDBJ whole genome shotgun (WGS) entry which is preliminary data.</text>
</comment>
<evidence type="ECO:0000256" key="2">
    <source>
        <dbReference type="ARBA" id="ARBA00004613"/>
    </source>
</evidence>
<organism evidence="14 15">
    <name type="scientific">Arthrobacter gengyunqii</name>
    <dbReference type="NCBI Taxonomy" id="2886940"/>
    <lineage>
        <taxon>Bacteria</taxon>
        <taxon>Bacillati</taxon>
        <taxon>Actinomycetota</taxon>
        <taxon>Actinomycetes</taxon>
        <taxon>Micrococcales</taxon>
        <taxon>Micrococcaceae</taxon>
        <taxon>Arthrobacter</taxon>
    </lineage>
</organism>
<protein>
    <recommendedName>
        <fullName evidence="4">lysozyme</fullName>
        <ecNumber evidence="4">3.2.1.17</ecNumber>
    </recommendedName>
</protein>
<feature type="region of interest" description="Disordered" evidence="12">
    <location>
        <begin position="638"/>
        <end position="666"/>
    </location>
</feature>
<keyword evidence="7" id="KW-0081">Bacteriolytic enzyme</keyword>
<feature type="signal peptide" evidence="13">
    <location>
        <begin position="1"/>
        <end position="27"/>
    </location>
</feature>
<dbReference type="Proteomes" id="UP001139264">
    <property type="component" value="Unassembled WGS sequence"/>
</dbReference>
<reference evidence="14" key="1">
    <citation type="submission" date="2021-10" db="EMBL/GenBank/DDBJ databases">
        <title>Novel species in genus Arthrobacter.</title>
        <authorList>
            <person name="Liu Y."/>
        </authorList>
    </citation>
    <scope>NUCLEOTIDE SEQUENCE</scope>
    <source>
        <strain evidence="14">Zg-Y809</strain>
    </source>
</reference>
<dbReference type="PROSITE" id="PS51904">
    <property type="entry name" value="GLYCOSYL_HYDROL_F25_2"/>
    <property type="match status" value="1"/>
</dbReference>
<dbReference type="SUPFAM" id="SSF51445">
    <property type="entry name" value="(Trans)glycosidases"/>
    <property type="match status" value="1"/>
</dbReference>
<evidence type="ECO:0000313" key="14">
    <source>
        <dbReference type="EMBL" id="MCC3267937.1"/>
    </source>
</evidence>
<dbReference type="RefSeq" id="WP_227906374.1">
    <property type="nucleotide sequence ID" value="NZ_CP095461.1"/>
</dbReference>
<accession>A0A9X1LZG1</accession>
<feature type="chain" id="PRO_5040842358" description="lysozyme" evidence="13">
    <location>
        <begin position="28"/>
        <end position="666"/>
    </location>
</feature>
<gene>
    <name evidence="14" type="ORF">LJ751_00985</name>
</gene>
<dbReference type="PANTHER" id="PTHR34135:SF2">
    <property type="entry name" value="LYSOZYME"/>
    <property type="match status" value="1"/>
</dbReference>
<dbReference type="AlphaFoldDB" id="A0A9X1LZG1"/>
<feature type="compositionally biased region" description="Low complexity" evidence="12">
    <location>
        <begin position="182"/>
        <end position="196"/>
    </location>
</feature>
<evidence type="ECO:0000256" key="8">
    <source>
        <dbReference type="ARBA" id="ARBA00022801"/>
    </source>
</evidence>
<dbReference type="GO" id="GO:0016052">
    <property type="term" value="P:carbohydrate catabolic process"/>
    <property type="evidence" value="ECO:0007669"/>
    <property type="project" value="TreeGrafter"/>
</dbReference>
<evidence type="ECO:0000256" key="9">
    <source>
        <dbReference type="ARBA" id="ARBA00023157"/>
    </source>
</evidence>
<comment type="catalytic activity">
    <reaction evidence="1">
        <text>Hydrolysis of (1-&gt;4)-beta-linkages between N-acetylmuramic acid and N-acetyl-D-glucosamine residues in a peptidoglycan and between N-acetyl-D-glucosamine residues in chitodextrins.</text>
        <dbReference type="EC" id="3.2.1.17"/>
    </reaction>
</comment>
<evidence type="ECO:0000256" key="10">
    <source>
        <dbReference type="ARBA" id="ARBA00023295"/>
    </source>
</evidence>